<evidence type="ECO:0000256" key="2">
    <source>
        <dbReference type="ARBA" id="ARBA00008358"/>
    </source>
</evidence>
<keyword evidence="8" id="KW-0472">Membrane</keyword>
<comment type="similarity">
    <text evidence="2 9">Belongs to the GSP I family.</text>
</comment>
<evidence type="ECO:0000256" key="3">
    <source>
        <dbReference type="ARBA" id="ARBA00022475"/>
    </source>
</evidence>
<protein>
    <recommendedName>
        <fullName evidence="9">Type II secretion system protein I</fullName>
        <shortName evidence="9">T2SS minor pseudopilin I</shortName>
    </recommendedName>
</protein>
<dbReference type="GO" id="GO:0015627">
    <property type="term" value="C:type II protein secretion system complex"/>
    <property type="evidence" value="ECO:0007669"/>
    <property type="project" value="UniProtKB-UniRule"/>
</dbReference>
<dbReference type="InterPro" id="IPR003413">
    <property type="entry name" value="T2SS_GspI_C"/>
</dbReference>
<keyword evidence="12" id="KW-1185">Reference proteome</keyword>
<evidence type="ECO:0000256" key="4">
    <source>
        <dbReference type="ARBA" id="ARBA00022481"/>
    </source>
</evidence>
<dbReference type="EMBL" id="FWXD01000012">
    <property type="protein sequence ID" value="SMC25793.1"/>
    <property type="molecule type" value="Genomic_DNA"/>
</dbReference>
<comment type="subcellular location">
    <subcellularLocation>
        <location evidence="1 9">Cell inner membrane</location>
        <topology evidence="1 9">Single-pass membrane protein</topology>
    </subcellularLocation>
</comment>
<evidence type="ECO:0000256" key="5">
    <source>
        <dbReference type="ARBA" id="ARBA00022519"/>
    </source>
</evidence>
<keyword evidence="6" id="KW-0812">Transmembrane</keyword>
<comment type="subunit">
    <text evidence="9">Type II secretion is composed of four main components: the outer membrane complex, the inner membrane complex, the cytoplasmic secretion ATPase and the periplasm-spanning pseudopilus.</text>
</comment>
<dbReference type="PANTHER" id="PTHR38779:SF2">
    <property type="entry name" value="TYPE II SECRETION SYSTEM PROTEIN I-RELATED"/>
    <property type="match status" value="1"/>
</dbReference>
<dbReference type="GO" id="GO:0005886">
    <property type="term" value="C:plasma membrane"/>
    <property type="evidence" value="ECO:0007669"/>
    <property type="project" value="UniProtKB-SubCell"/>
</dbReference>
<dbReference type="InterPro" id="IPR012902">
    <property type="entry name" value="N_methyl_site"/>
</dbReference>
<sequence>MTERVRGFTLIEVLVALAVLAIALAAAMKATSSSVSTAEEFRQRTLAGWVAQNRLNEMTARADFPVIGRTEGKEEQAGHSFTWRIETSASPNLSFRRLEISVYDSGNDQHALATLVSYLANAPH</sequence>
<dbReference type="PROSITE" id="PS00409">
    <property type="entry name" value="PROKAR_NTER_METHYL"/>
    <property type="match status" value="1"/>
</dbReference>
<keyword evidence="5 9" id="KW-0997">Cell inner membrane</keyword>
<dbReference type="NCBIfam" id="TIGR02532">
    <property type="entry name" value="IV_pilin_GFxxxE"/>
    <property type="match status" value="1"/>
</dbReference>
<dbReference type="NCBIfam" id="TIGR01707">
    <property type="entry name" value="gspI"/>
    <property type="match status" value="1"/>
</dbReference>
<gene>
    <name evidence="11" type="ORF">SAMN02745857_02287</name>
</gene>
<keyword evidence="4 9" id="KW-0488">Methylation</keyword>
<evidence type="ECO:0000256" key="9">
    <source>
        <dbReference type="RuleBase" id="RU368030"/>
    </source>
</evidence>
<evidence type="ECO:0000256" key="7">
    <source>
        <dbReference type="ARBA" id="ARBA00022989"/>
    </source>
</evidence>
<feature type="domain" description="Type II secretion system protein GspI C-terminal" evidence="10">
    <location>
        <begin position="42"/>
        <end position="119"/>
    </location>
</feature>
<evidence type="ECO:0000256" key="6">
    <source>
        <dbReference type="ARBA" id="ARBA00022692"/>
    </source>
</evidence>
<evidence type="ECO:0000256" key="8">
    <source>
        <dbReference type="ARBA" id="ARBA00023136"/>
    </source>
</evidence>
<dbReference type="Pfam" id="PF07963">
    <property type="entry name" value="N_methyl"/>
    <property type="match status" value="1"/>
</dbReference>
<comment type="function">
    <text evidence="9">Component of the type II secretion system required for the energy-dependent secretion of extracellular factors such as proteases and toxins from the periplasm.</text>
</comment>
<proteinExistence type="inferred from homology"/>
<dbReference type="Pfam" id="PF02501">
    <property type="entry name" value="T2SSI"/>
    <property type="match status" value="1"/>
</dbReference>
<dbReference type="SUPFAM" id="SSF54523">
    <property type="entry name" value="Pili subunits"/>
    <property type="match status" value="1"/>
</dbReference>
<dbReference type="InterPro" id="IPR010052">
    <property type="entry name" value="T2SS_protein-GspI"/>
</dbReference>
<comment type="PTM">
    <text evidence="9">Cleaved by prepilin peptidase.</text>
</comment>
<accession>A0A1W1XP97</accession>
<dbReference type="Proteomes" id="UP000192761">
    <property type="component" value="Unassembled WGS sequence"/>
</dbReference>
<organism evidence="11 12">
    <name type="scientific">Andreprevotia lacus DSM 23236</name>
    <dbReference type="NCBI Taxonomy" id="1121001"/>
    <lineage>
        <taxon>Bacteria</taxon>
        <taxon>Pseudomonadati</taxon>
        <taxon>Pseudomonadota</taxon>
        <taxon>Betaproteobacteria</taxon>
        <taxon>Neisseriales</taxon>
        <taxon>Chitinibacteraceae</taxon>
        <taxon>Andreprevotia</taxon>
    </lineage>
</organism>
<dbReference type="InterPro" id="IPR045584">
    <property type="entry name" value="Pilin-like"/>
</dbReference>
<evidence type="ECO:0000313" key="12">
    <source>
        <dbReference type="Proteomes" id="UP000192761"/>
    </source>
</evidence>
<evidence type="ECO:0000259" key="10">
    <source>
        <dbReference type="Pfam" id="PF02501"/>
    </source>
</evidence>
<dbReference type="Gene3D" id="3.30.1300.30">
    <property type="entry name" value="GSPII I/J protein-like"/>
    <property type="match status" value="1"/>
</dbReference>
<reference evidence="11 12" key="1">
    <citation type="submission" date="2017-04" db="EMBL/GenBank/DDBJ databases">
        <authorList>
            <person name="Afonso C.L."/>
            <person name="Miller P.J."/>
            <person name="Scott M.A."/>
            <person name="Spackman E."/>
            <person name="Goraichik I."/>
            <person name="Dimitrov K.M."/>
            <person name="Suarez D.L."/>
            <person name="Swayne D.E."/>
        </authorList>
    </citation>
    <scope>NUCLEOTIDE SEQUENCE [LARGE SCALE GENOMIC DNA]</scope>
    <source>
        <strain evidence="11 12">DSM 23236</strain>
    </source>
</reference>
<evidence type="ECO:0000313" key="11">
    <source>
        <dbReference type="EMBL" id="SMC25793.1"/>
    </source>
</evidence>
<dbReference type="OrthoDB" id="5296572at2"/>
<dbReference type="RefSeq" id="WP_084090939.1">
    <property type="nucleotide sequence ID" value="NZ_FWXD01000012.1"/>
</dbReference>
<dbReference type="AlphaFoldDB" id="A0A1W1XP97"/>
<dbReference type="STRING" id="1121001.SAMN02745857_02287"/>
<name>A0A1W1XP97_9NEIS</name>
<keyword evidence="3" id="KW-1003">Cell membrane</keyword>
<dbReference type="GO" id="GO:0015628">
    <property type="term" value="P:protein secretion by the type II secretion system"/>
    <property type="evidence" value="ECO:0007669"/>
    <property type="project" value="UniProtKB-UniRule"/>
</dbReference>
<dbReference type="PANTHER" id="PTHR38779">
    <property type="entry name" value="TYPE II SECRETION SYSTEM PROTEIN I-RELATED"/>
    <property type="match status" value="1"/>
</dbReference>
<keyword evidence="7" id="KW-1133">Transmembrane helix</keyword>
<evidence type="ECO:0000256" key="1">
    <source>
        <dbReference type="ARBA" id="ARBA00004377"/>
    </source>
</evidence>